<evidence type="ECO:0000313" key="1">
    <source>
        <dbReference type="EMBL" id="KAK6645778.1"/>
    </source>
</evidence>
<protein>
    <submittedName>
        <fullName evidence="1">Uncharacterized protein</fullName>
    </submittedName>
</protein>
<gene>
    <name evidence="1" type="ORF">PHAVU_L001702</name>
</gene>
<accession>A0ACC3P0B1</accession>
<sequence>MGTVEGRVHSYHYEMRTEEVGVKIKLKDILRVEVAIIVRYYNHHLHAIQTSTLLKTSTPISCQNFLENNADFLRSVLFDPRCSYCFIPEMVDPASQKIINMILVALEFGGGHESVDSECKELPLNLDIIVDVVADVECDEEDEEEEEEVEEEVETDVETEEEIEEEVETDVETEEEIEEETEEDMEHYAATISASAEAIDSLKTFSISPFLKLETEKCSICLENVGFRENEENVKLSLLPCEHVFHHLYIVKWLQTSHTCPLCRYPMLVSHN</sequence>
<reference evidence="1" key="1">
    <citation type="submission" date="2023-07" db="EMBL/GenBank/DDBJ databases">
        <title>WGS assembly of Phaseolus vulgaris.</title>
        <authorList>
            <person name="Schmutz J."/>
            <person name="Mcclean P."/>
            <person name="Shu S."/>
            <person name="Cregan P."/>
            <person name="Rokhsar D."/>
            <person name="Jackson S."/>
        </authorList>
    </citation>
    <scope>NUCLEOTIDE SEQUENCE</scope>
</reference>
<evidence type="ECO:0000313" key="2">
    <source>
        <dbReference type="Proteomes" id="UP000000226"/>
    </source>
</evidence>
<dbReference type="EMBL" id="MU967812">
    <property type="protein sequence ID" value="KAK6645778.1"/>
    <property type="molecule type" value="Genomic_DNA"/>
</dbReference>
<name>A0ACC3P0B1_PHAVU</name>
<organism evidence="1 2">
    <name type="scientific">Phaseolus vulgaris</name>
    <name type="common">Kidney bean</name>
    <name type="synonym">French bean</name>
    <dbReference type="NCBI Taxonomy" id="3885"/>
    <lineage>
        <taxon>Eukaryota</taxon>
        <taxon>Viridiplantae</taxon>
        <taxon>Streptophyta</taxon>
        <taxon>Embryophyta</taxon>
        <taxon>Tracheophyta</taxon>
        <taxon>Spermatophyta</taxon>
        <taxon>Magnoliopsida</taxon>
        <taxon>eudicotyledons</taxon>
        <taxon>Gunneridae</taxon>
        <taxon>Pentapetalae</taxon>
        <taxon>rosids</taxon>
        <taxon>fabids</taxon>
        <taxon>Fabales</taxon>
        <taxon>Fabaceae</taxon>
        <taxon>Papilionoideae</taxon>
        <taxon>50 kb inversion clade</taxon>
        <taxon>NPAAA clade</taxon>
        <taxon>indigoferoid/millettioid clade</taxon>
        <taxon>Phaseoleae</taxon>
        <taxon>Phaseolus</taxon>
    </lineage>
</organism>
<comment type="caution">
    <text evidence="1">The sequence shown here is derived from an EMBL/GenBank/DDBJ whole genome shotgun (WGS) entry which is preliminary data.</text>
</comment>
<dbReference type="Proteomes" id="UP000000226">
    <property type="component" value="Unassembled WGS sequence"/>
</dbReference>
<proteinExistence type="predicted"/>
<keyword evidence="2" id="KW-1185">Reference proteome</keyword>